<sequence length="104" mass="11450">MTLKIPTDTQAITWLIIGLFSAWGGVVRYLMDMQGHRGSWSWMGIISQIIISSFTGLLGGLLSFENGSSHYMTFAIAGLFGTLGSTALSYLWRRFLGSPEKNRG</sequence>
<keyword evidence="1" id="KW-0812">Transmembrane</keyword>
<dbReference type="Pfam" id="PF16083">
    <property type="entry name" value="Phage_holin_3_3"/>
    <property type="match status" value="1"/>
</dbReference>
<proteinExistence type="predicted"/>
<dbReference type="InterPro" id="IPR032126">
    <property type="entry name" value="LydA_holin"/>
</dbReference>
<dbReference type="RefSeq" id="WP_064517557.1">
    <property type="nucleotide sequence ID" value="NZ_CBCSBH010000094.1"/>
</dbReference>
<gene>
    <name evidence="2" type="ORF">PL78_17390</name>
</gene>
<keyword evidence="1" id="KW-1133">Transmembrane helix</keyword>
<protein>
    <submittedName>
        <fullName evidence="2">Holin</fullName>
    </submittedName>
</protein>
<organism evidence="2 3">
    <name type="scientific">Yersinia entomophaga</name>
    <dbReference type="NCBI Taxonomy" id="935293"/>
    <lineage>
        <taxon>Bacteria</taxon>
        <taxon>Pseudomonadati</taxon>
        <taxon>Pseudomonadota</taxon>
        <taxon>Gammaproteobacteria</taxon>
        <taxon>Enterobacterales</taxon>
        <taxon>Yersiniaceae</taxon>
        <taxon>Yersinia</taxon>
    </lineage>
</organism>
<dbReference type="EMBL" id="CP010029">
    <property type="protein sequence ID" value="ANI31585.1"/>
    <property type="molecule type" value="Genomic_DNA"/>
</dbReference>
<feature type="transmembrane region" description="Helical" evidence="1">
    <location>
        <begin position="70"/>
        <end position="92"/>
    </location>
</feature>
<name>A0ABM6BQF4_YERET</name>
<dbReference type="Proteomes" id="UP000266744">
    <property type="component" value="Chromosome"/>
</dbReference>
<keyword evidence="1" id="KW-0472">Membrane</keyword>
<reference evidence="2 3" key="1">
    <citation type="journal article" date="2016" name="Toxins">
        <title>The Draft Genome Sequence of the Yersinia entomophaga Entomopathogenic Type Strain MH96T.</title>
        <authorList>
            <person name="Hurst M.R."/>
            <person name="Beattie A."/>
            <person name="Altermann E."/>
            <person name="Moraga R.M."/>
            <person name="Harper L.A."/>
            <person name="Calder J."/>
            <person name="Laugraud A."/>
        </authorList>
    </citation>
    <scope>NUCLEOTIDE SEQUENCE [LARGE SCALE GENOMIC DNA]</scope>
    <source>
        <strain evidence="2 3">MH96</strain>
    </source>
</reference>
<keyword evidence="3" id="KW-1185">Reference proteome</keyword>
<feature type="transmembrane region" description="Helical" evidence="1">
    <location>
        <begin position="12"/>
        <end position="30"/>
    </location>
</feature>
<accession>A0ABM6BQF4</accession>
<evidence type="ECO:0000313" key="3">
    <source>
        <dbReference type="Proteomes" id="UP000266744"/>
    </source>
</evidence>
<evidence type="ECO:0000256" key="1">
    <source>
        <dbReference type="SAM" id="Phobius"/>
    </source>
</evidence>
<feature type="transmembrane region" description="Helical" evidence="1">
    <location>
        <begin position="42"/>
        <end position="64"/>
    </location>
</feature>
<evidence type="ECO:0000313" key="2">
    <source>
        <dbReference type="EMBL" id="ANI31585.1"/>
    </source>
</evidence>